<feature type="transmembrane region" description="Helical" evidence="8">
    <location>
        <begin position="106"/>
        <end position="123"/>
    </location>
</feature>
<organism evidence="10 12">
    <name type="scientific">Aquamicrobium defluvii</name>
    <dbReference type="NCBI Taxonomy" id="69279"/>
    <lineage>
        <taxon>Bacteria</taxon>
        <taxon>Pseudomonadati</taxon>
        <taxon>Pseudomonadota</taxon>
        <taxon>Alphaproteobacteria</taxon>
        <taxon>Hyphomicrobiales</taxon>
        <taxon>Phyllobacteriaceae</taxon>
        <taxon>Aquamicrobium</taxon>
    </lineage>
</organism>
<evidence type="ECO:0000313" key="13">
    <source>
        <dbReference type="Proteomes" id="UP000294958"/>
    </source>
</evidence>
<evidence type="ECO:0000256" key="6">
    <source>
        <dbReference type="ARBA" id="ARBA00022989"/>
    </source>
</evidence>
<proteinExistence type="predicted"/>
<dbReference type="AlphaFoldDB" id="A0A011V4P5"/>
<keyword evidence="2" id="KW-1003">Cell membrane</keyword>
<dbReference type="PANTHER" id="PTHR33908">
    <property type="entry name" value="MANNOSYLTRANSFERASE YKCB-RELATED"/>
    <property type="match status" value="1"/>
</dbReference>
<dbReference type="RefSeq" id="WP_035029704.1">
    <property type="nucleotide sequence ID" value="NZ_KK073897.1"/>
</dbReference>
<dbReference type="Proteomes" id="UP000019849">
    <property type="component" value="Unassembled WGS sequence"/>
</dbReference>
<keyword evidence="3 11" id="KW-0328">Glycosyltransferase</keyword>
<dbReference type="PATRIC" id="fig|69279.3.peg.3558"/>
<evidence type="ECO:0000256" key="4">
    <source>
        <dbReference type="ARBA" id="ARBA00022679"/>
    </source>
</evidence>
<dbReference type="STRING" id="69279.BG36_12340"/>
<feature type="transmembrane region" description="Helical" evidence="8">
    <location>
        <begin position="199"/>
        <end position="218"/>
    </location>
</feature>
<keyword evidence="6 8" id="KW-1133">Transmembrane helix</keyword>
<reference evidence="11 13" key="2">
    <citation type="submission" date="2019-03" db="EMBL/GenBank/DDBJ databases">
        <title>Genomic Encyclopedia of Type Strains, Phase IV (KMG-IV): sequencing the most valuable type-strain genomes for metagenomic binning, comparative biology and taxonomic classification.</title>
        <authorList>
            <person name="Goeker M."/>
        </authorList>
    </citation>
    <scope>NUCLEOTIDE SEQUENCE [LARGE SCALE GENOMIC DNA]</scope>
    <source>
        <strain evidence="11 13">DSM 11603</strain>
    </source>
</reference>
<feature type="transmembrane region" description="Helical" evidence="8">
    <location>
        <begin position="12"/>
        <end position="30"/>
    </location>
</feature>
<evidence type="ECO:0000256" key="2">
    <source>
        <dbReference type="ARBA" id="ARBA00022475"/>
    </source>
</evidence>
<evidence type="ECO:0000313" key="10">
    <source>
        <dbReference type="EMBL" id="EXL03410.1"/>
    </source>
</evidence>
<name>A0A011V4P5_9HYPH</name>
<evidence type="ECO:0000256" key="8">
    <source>
        <dbReference type="SAM" id="Phobius"/>
    </source>
</evidence>
<feature type="transmembrane region" description="Helical" evidence="8">
    <location>
        <begin position="291"/>
        <end position="309"/>
    </location>
</feature>
<evidence type="ECO:0000313" key="11">
    <source>
        <dbReference type="EMBL" id="TDR34023.1"/>
    </source>
</evidence>
<evidence type="ECO:0000256" key="1">
    <source>
        <dbReference type="ARBA" id="ARBA00004651"/>
    </source>
</evidence>
<comment type="subcellular location">
    <subcellularLocation>
        <location evidence="1">Cell membrane</location>
        <topology evidence="1">Multi-pass membrane protein</topology>
    </subcellularLocation>
</comment>
<gene>
    <name evidence="10" type="ORF">BG36_12340</name>
    <name evidence="11" type="ORF">DES43_11755</name>
</gene>
<dbReference type="GO" id="GO:0016763">
    <property type="term" value="F:pentosyltransferase activity"/>
    <property type="evidence" value="ECO:0007669"/>
    <property type="project" value="TreeGrafter"/>
</dbReference>
<dbReference type="Pfam" id="PF13231">
    <property type="entry name" value="PMT_2"/>
    <property type="match status" value="1"/>
</dbReference>
<feature type="domain" description="Glycosyltransferase RgtA/B/C/D-like" evidence="9">
    <location>
        <begin position="55"/>
        <end position="216"/>
    </location>
</feature>
<accession>A0A011V4P5</accession>
<protein>
    <submittedName>
        <fullName evidence="11">Dolichyl-phosphate-mannose-protein mannosyltransferase</fullName>
    </submittedName>
    <submittedName>
        <fullName evidence="10">Membrane protein</fullName>
    </submittedName>
</protein>
<dbReference type="PANTHER" id="PTHR33908:SF11">
    <property type="entry name" value="MEMBRANE PROTEIN"/>
    <property type="match status" value="1"/>
</dbReference>
<feature type="transmembrane region" description="Helical" evidence="8">
    <location>
        <begin position="244"/>
        <end position="270"/>
    </location>
</feature>
<keyword evidence="7 8" id="KW-0472">Membrane</keyword>
<keyword evidence="4 11" id="KW-0808">Transferase</keyword>
<evidence type="ECO:0000259" key="9">
    <source>
        <dbReference type="Pfam" id="PF13231"/>
    </source>
</evidence>
<dbReference type="EMBL" id="SNZF01000017">
    <property type="protein sequence ID" value="TDR34023.1"/>
    <property type="molecule type" value="Genomic_DNA"/>
</dbReference>
<evidence type="ECO:0000256" key="5">
    <source>
        <dbReference type="ARBA" id="ARBA00022692"/>
    </source>
</evidence>
<sequence length="507" mass="56135">MSDLLERRPHFVFVLLFAFFALNVVLRVLLPSSLELDEAEQMFVSQWLALGYSNQPPLYNWLQYGANTIFGASVLSLSLLKNGMLFASYLLMGLTAFGVLRDKRLAVIASLGLFMISQIGYGAQRDLTHTVAVIFSSSLFLYGLFRTVDRPSGLSYLLMGLAIGIGAISKYNFLLLPGSVFLAALWDDQLRRRIFDRRILLAALATLLIIVPHAVWFVKNLDQATSRTLEKLTDNSGSGTVHQILLGLYSLTEALVGVSSLILLIFAAVFGRQMFTALRAGNMWTRLTERTWIVAFLALLSLILFFGVSEIRDRWLIPLVMPLPLYLCLKLEEAGADTSKPFRILLGITVAIMVIIPSVLGLRIVTAGWTGNYQKLNVPYGPMINQLMAEAPVSPAAIVAGDGQLAGTIRLHVSDVPILAPAGQQFFPDIAADRPILVIWRSGRKVDLASSPEMPGNLARFIERNLPDSRPEGLVRHVDVPYHYGAPGDTYRFYYQWVDAGTQKPES</sequence>
<feature type="transmembrane region" description="Helical" evidence="8">
    <location>
        <begin position="154"/>
        <end position="187"/>
    </location>
</feature>
<feature type="transmembrane region" description="Helical" evidence="8">
    <location>
        <begin position="84"/>
        <end position="100"/>
    </location>
</feature>
<reference evidence="10 12" key="1">
    <citation type="submission" date="2014-02" db="EMBL/GenBank/DDBJ databases">
        <title>Aquamicrobium defluvii Genome sequencing.</title>
        <authorList>
            <person name="Wang X."/>
        </authorList>
    </citation>
    <scope>NUCLEOTIDE SEQUENCE [LARGE SCALE GENOMIC DNA]</scope>
    <source>
        <strain evidence="10 12">W13Z1</strain>
    </source>
</reference>
<dbReference type="HOGENOM" id="CLU_039820_0_0_5"/>
<dbReference type="eggNOG" id="COG1807">
    <property type="taxonomic scope" value="Bacteria"/>
</dbReference>
<comment type="caution">
    <text evidence="10">The sequence shown here is derived from an EMBL/GenBank/DDBJ whole genome shotgun (WGS) entry which is preliminary data.</text>
</comment>
<evidence type="ECO:0000256" key="3">
    <source>
        <dbReference type="ARBA" id="ARBA00022676"/>
    </source>
</evidence>
<evidence type="ECO:0000256" key="7">
    <source>
        <dbReference type="ARBA" id="ARBA00023136"/>
    </source>
</evidence>
<keyword evidence="13" id="KW-1185">Reference proteome</keyword>
<keyword evidence="5 8" id="KW-0812">Transmembrane</keyword>
<dbReference type="GO" id="GO:0005886">
    <property type="term" value="C:plasma membrane"/>
    <property type="evidence" value="ECO:0007669"/>
    <property type="project" value="UniProtKB-SubCell"/>
</dbReference>
<dbReference type="Proteomes" id="UP000294958">
    <property type="component" value="Unassembled WGS sequence"/>
</dbReference>
<dbReference type="GO" id="GO:0009103">
    <property type="term" value="P:lipopolysaccharide biosynthetic process"/>
    <property type="evidence" value="ECO:0007669"/>
    <property type="project" value="UniProtKB-ARBA"/>
</dbReference>
<dbReference type="InterPro" id="IPR050297">
    <property type="entry name" value="LipidA_mod_glycosyltrf_83"/>
</dbReference>
<feature type="transmembrane region" description="Helical" evidence="8">
    <location>
        <begin position="344"/>
        <end position="365"/>
    </location>
</feature>
<dbReference type="EMBL" id="JENY01000025">
    <property type="protein sequence ID" value="EXL03410.1"/>
    <property type="molecule type" value="Genomic_DNA"/>
</dbReference>
<dbReference type="InterPro" id="IPR038731">
    <property type="entry name" value="RgtA/B/C-like"/>
</dbReference>
<evidence type="ECO:0000313" key="12">
    <source>
        <dbReference type="Proteomes" id="UP000019849"/>
    </source>
</evidence>
<dbReference type="OrthoDB" id="7671407at2"/>